<dbReference type="InterPro" id="IPR007814">
    <property type="entry name" value="PaaA_PaaC"/>
</dbReference>
<dbReference type="InterPro" id="IPR009078">
    <property type="entry name" value="Ferritin-like_SF"/>
</dbReference>
<dbReference type="InterPro" id="IPR011882">
    <property type="entry name" value="PaaC"/>
</dbReference>
<gene>
    <name evidence="1" type="ORF">VQ02_11175</name>
</gene>
<dbReference type="OrthoDB" id="9789947at2"/>
<dbReference type="PANTHER" id="PTHR30458">
    <property type="entry name" value="PHENYLACETIC ACID DEGRADATION PROTEIN PAA"/>
    <property type="match status" value="1"/>
</dbReference>
<dbReference type="InterPro" id="IPR012347">
    <property type="entry name" value="Ferritin-like"/>
</dbReference>
<accession>A0A0J6SYY6</accession>
<dbReference type="PATRIC" id="fig|298794.3.peg.6865"/>
<dbReference type="InterPro" id="IPR052703">
    <property type="entry name" value="Aromatic_CoA_ox/epox"/>
</dbReference>
<dbReference type="PIRSF" id="PIRSF037834">
    <property type="entry name" value="PA_CoA_Oase3"/>
    <property type="match status" value="1"/>
</dbReference>
<dbReference type="SUPFAM" id="SSF47240">
    <property type="entry name" value="Ferritin-like"/>
    <property type="match status" value="1"/>
</dbReference>
<reference evidence="1 2" key="1">
    <citation type="submission" date="2015-03" db="EMBL/GenBank/DDBJ databases">
        <title>Genome sequencing of Methylobacterium variabile DSM 16961.</title>
        <authorList>
            <person name="Chaudhry V."/>
            <person name="Patil P.B."/>
        </authorList>
    </citation>
    <scope>NUCLEOTIDE SEQUENCE [LARGE SCALE GENOMIC DNA]</scope>
    <source>
        <strain evidence="1 2">DSM 16961</strain>
    </source>
</reference>
<organism evidence="1 2">
    <name type="scientific">Methylobacterium variabile</name>
    <dbReference type="NCBI Taxonomy" id="298794"/>
    <lineage>
        <taxon>Bacteria</taxon>
        <taxon>Pseudomonadati</taxon>
        <taxon>Pseudomonadota</taxon>
        <taxon>Alphaproteobacteria</taxon>
        <taxon>Hyphomicrobiales</taxon>
        <taxon>Methylobacteriaceae</taxon>
        <taxon>Methylobacterium</taxon>
    </lineage>
</organism>
<dbReference type="Gene3D" id="1.20.1260.10">
    <property type="match status" value="1"/>
</dbReference>
<name>A0A0J6SYY6_9HYPH</name>
<dbReference type="Pfam" id="PF05138">
    <property type="entry name" value="PaaA_PaaC"/>
    <property type="match status" value="1"/>
</dbReference>
<keyword evidence="2" id="KW-1185">Reference proteome</keyword>
<dbReference type="GO" id="GO:0010124">
    <property type="term" value="P:phenylacetate catabolic process"/>
    <property type="evidence" value="ECO:0007669"/>
    <property type="project" value="InterPro"/>
</dbReference>
<dbReference type="EMBL" id="LABY01000068">
    <property type="protein sequence ID" value="KMO38832.1"/>
    <property type="molecule type" value="Genomic_DNA"/>
</dbReference>
<proteinExistence type="predicted"/>
<dbReference type="GO" id="GO:0005829">
    <property type="term" value="C:cytosol"/>
    <property type="evidence" value="ECO:0007669"/>
    <property type="project" value="TreeGrafter"/>
</dbReference>
<comment type="caution">
    <text evidence="1">The sequence shown here is derived from an EMBL/GenBank/DDBJ whole genome shotgun (WGS) entry which is preliminary data.</text>
</comment>
<dbReference type="RefSeq" id="WP_048444266.1">
    <property type="nucleotide sequence ID" value="NZ_LABY01000068.1"/>
</dbReference>
<evidence type="ECO:0000313" key="2">
    <source>
        <dbReference type="Proteomes" id="UP000035955"/>
    </source>
</evidence>
<dbReference type="Proteomes" id="UP000035955">
    <property type="component" value="Unassembled WGS sequence"/>
</dbReference>
<dbReference type="FunFam" id="1.20.1260.10:FF:000012">
    <property type="entry name" value="1,2-phenylacetyl-CoA epoxidase, subunit C"/>
    <property type="match status" value="1"/>
</dbReference>
<evidence type="ECO:0000313" key="1">
    <source>
        <dbReference type="EMBL" id="KMO38832.1"/>
    </source>
</evidence>
<sequence length="258" mass="28338">MPTTSLSLTETPLLAGILRRADDALILGHRLSEWCGHAPMLEEDIALANIALDCVGQARSFYTYAAEVAGEGLTEDDFAYRREAGQYRNCLLVEQPNGDFAGTIVRQVLFSAFIDPYYRALVSSRDATLAAIAAKAEKETAYHLRHSGEWLIRLGDGTDESHQRARAALDELWPYTGELFEVDAAEAALIEAGTLPDPRALRVEFDATLDHILTEATLTRPAGGWMQSGGRAGRHSEHLGFILADLQYLQRAHPGATW</sequence>
<dbReference type="PANTHER" id="PTHR30458:SF0">
    <property type="entry name" value="1,2-PHENYLACETYL-COA EPOXIDASE, SUBUNIT C"/>
    <property type="match status" value="1"/>
</dbReference>
<dbReference type="NCBIfam" id="TIGR02158">
    <property type="entry name" value="PA_CoA_Oxy3"/>
    <property type="match status" value="1"/>
</dbReference>
<dbReference type="AlphaFoldDB" id="A0A0J6SYY6"/>
<protein>
    <submittedName>
        <fullName evidence="1">Phenylacetic acid degradation protein</fullName>
    </submittedName>
</protein>